<sequence>MSNDKSNKMKLGDPSTRFLLKRLFKDYVTGQLGKIGLSLLAMALVSACTVMLAKQMEPIINDIFLNKQADLLVPIAMGVIAIFVVKGAATYAQTMLMQRVGLEIIATIQEQLFRKLMRADLAYFHEESPGNLVSRFLNDANMLKGVVSNTLTSIGKDTLTAAGLIGMMFYQDWILASVAFAAFPTAILPIAKTGRRIRKVSNNTQESLGLLTTRLDEAFQGIRHVKAYNMEEHETRRVSAVIHKVLNLNIKSARTSSLLSPIMETLGGIAIAVVILYGGNEVIQGTKDPGSFFAFITALLLAYEPIKKLSKLNASMQAGLASAHRVYAVLDSQPDIQDVPNARPLTIEKGEVFFNNVTFKYSDEAPALQNINLHAPANKTIALVGASGAGKTSILNLIPRFYDVSEGSITLDGQDVRDATLESLRQSIALVSQEIQLFDDSIRANIAYGNPAASEEEIITAARNAHAHDFISSLPDGYDTLVGPRGSRLSGGQRQRVAIARAMIKNAPILLLDEATSALDTESERHVQDALKILMEGRTTLVIAHRLSTVIDADIIYVMDRGKIIEQGSHGELLEKDGAYARLYSLQFAEEAQSDTEAASPLTETNLMAKNQIGLPG</sequence>
<dbReference type="InterPro" id="IPR011527">
    <property type="entry name" value="ABC1_TM_dom"/>
</dbReference>
<dbReference type="CDD" id="cd03251">
    <property type="entry name" value="ABCC_MsbA"/>
    <property type="match status" value="1"/>
</dbReference>
<dbReference type="SMART" id="SM00382">
    <property type="entry name" value="AAA"/>
    <property type="match status" value="1"/>
</dbReference>
<dbReference type="RefSeq" id="WP_269423917.1">
    <property type="nucleotide sequence ID" value="NZ_JAPWGY010000004.1"/>
</dbReference>
<proteinExistence type="predicted"/>
<evidence type="ECO:0000256" key="2">
    <source>
        <dbReference type="ARBA" id="ARBA00022692"/>
    </source>
</evidence>
<dbReference type="InterPro" id="IPR003593">
    <property type="entry name" value="AAA+_ATPase"/>
</dbReference>
<evidence type="ECO:0000313" key="11">
    <source>
        <dbReference type="Proteomes" id="UP001069802"/>
    </source>
</evidence>
<evidence type="ECO:0000256" key="1">
    <source>
        <dbReference type="ARBA" id="ARBA00004651"/>
    </source>
</evidence>
<dbReference type="InterPro" id="IPR039421">
    <property type="entry name" value="Type_1_exporter"/>
</dbReference>
<feature type="domain" description="ABC transporter" evidence="8">
    <location>
        <begin position="352"/>
        <end position="586"/>
    </location>
</feature>
<dbReference type="InterPro" id="IPR003439">
    <property type="entry name" value="ABC_transporter-like_ATP-bd"/>
</dbReference>
<organism evidence="10 11">
    <name type="scientific">Kiloniella laminariae</name>
    <dbReference type="NCBI Taxonomy" id="454162"/>
    <lineage>
        <taxon>Bacteria</taxon>
        <taxon>Pseudomonadati</taxon>
        <taxon>Pseudomonadota</taxon>
        <taxon>Alphaproteobacteria</taxon>
        <taxon>Rhodospirillales</taxon>
        <taxon>Kiloniellaceae</taxon>
        <taxon>Kiloniella</taxon>
    </lineage>
</organism>
<accession>A0ABT4LKX5</accession>
<comment type="subcellular location">
    <subcellularLocation>
        <location evidence="1">Cell membrane</location>
        <topology evidence="1">Multi-pass membrane protein</topology>
    </subcellularLocation>
</comment>
<keyword evidence="2 7" id="KW-0812">Transmembrane</keyword>
<evidence type="ECO:0000259" key="9">
    <source>
        <dbReference type="PROSITE" id="PS50929"/>
    </source>
</evidence>
<gene>
    <name evidence="10" type="ORF">O4H49_13275</name>
</gene>
<feature type="domain" description="ABC transmembrane type-1" evidence="9">
    <location>
        <begin position="37"/>
        <end position="318"/>
    </location>
</feature>
<dbReference type="InterPro" id="IPR027417">
    <property type="entry name" value="P-loop_NTPase"/>
</dbReference>
<keyword evidence="6 7" id="KW-0472">Membrane</keyword>
<feature type="transmembrane region" description="Helical" evidence="7">
    <location>
        <begin position="258"/>
        <end position="278"/>
    </location>
</feature>
<evidence type="ECO:0000256" key="4">
    <source>
        <dbReference type="ARBA" id="ARBA00022840"/>
    </source>
</evidence>
<dbReference type="Pfam" id="PF00005">
    <property type="entry name" value="ABC_tran"/>
    <property type="match status" value="1"/>
</dbReference>
<dbReference type="InterPro" id="IPR036640">
    <property type="entry name" value="ABC1_TM_sf"/>
</dbReference>
<evidence type="ECO:0000259" key="8">
    <source>
        <dbReference type="PROSITE" id="PS50893"/>
    </source>
</evidence>
<dbReference type="PROSITE" id="PS00211">
    <property type="entry name" value="ABC_TRANSPORTER_1"/>
    <property type="match status" value="1"/>
</dbReference>
<reference evidence="10" key="1">
    <citation type="submission" date="2022-12" db="EMBL/GenBank/DDBJ databases">
        <title>Bacterial isolates from different developmental stages of Nematostella vectensis.</title>
        <authorList>
            <person name="Fraune S."/>
        </authorList>
    </citation>
    <scope>NUCLEOTIDE SEQUENCE</scope>
    <source>
        <strain evidence="10">G21630-S1</strain>
    </source>
</reference>
<evidence type="ECO:0000256" key="3">
    <source>
        <dbReference type="ARBA" id="ARBA00022741"/>
    </source>
</evidence>
<evidence type="ECO:0000313" key="10">
    <source>
        <dbReference type="EMBL" id="MCZ4281756.1"/>
    </source>
</evidence>
<dbReference type="SUPFAM" id="SSF90123">
    <property type="entry name" value="ABC transporter transmembrane region"/>
    <property type="match status" value="1"/>
</dbReference>
<dbReference type="PANTHER" id="PTHR43394">
    <property type="entry name" value="ATP-DEPENDENT PERMEASE MDL1, MITOCHONDRIAL"/>
    <property type="match status" value="1"/>
</dbReference>
<feature type="transmembrane region" description="Helical" evidence="7">
    <location>
        <begin position="173"/>
        <end position="191"/>
    </location>
</feature>
<dbReference type="Gene3D" id="1.20.1560.10">
    <property type="entry name" value="ABC transporter type 1, transmembrane domain"/>
    <property type="match status" value="1"/>
</dbReference>
<protein>
    <submittedName>
        <fullName evidence="10">ABC transporter transmembrane domain-containing protein</fullName>
    </submittedName>
</protein>
<dbReference type="SUPFAM" id="SSF52540">
    <property type="entry name" value="P-loop containing nucleoside triphosphate hydrolases"/>
    <property type="match status" value="1"/>
</dbReference>
<dbReference type="PROSITE" id="PS50893">
    <property type="entry name" value="ABC_TRANSPORTER_2"/>
    <property type="match status" value="1"/>
</dbReference>
<dbReference type="CDD" id="cd18552">
    <property type="entry name" value="ABC_6TM_MsbA_like"/>
    <property type="match status" value="1"/>
</dbReference>
<keyword evidence="3" id="KW-0547">Nucleotide-binding</keyword>
<name>A0ABT4LKX5_9PROT</name>
<feature type="transmembrane region" description="Helical" evidence="7">
    <location>
        <begin position="32"/>
        <end position="52"/>
    </location>
</feature>
<keyword evidence="11" id="KW-1185">Reference proteome</keyword>
<dbReference type="PROSITE" id="PS50929">
    <property type="entry name" value="ABC_TM1F"/>
    <property type="match status" value="1"/>
</dbReference>
<evidence type="ECO:0000256" key="7">
    <source>
        <dbReference type="SAM" id="Phobius"/>
    </source>
</evidence>
<dbReference type="Gene3D" id="3.40.50.300">
    <property type="entry name" value="P-loop containing nucleotide triphosphate hydrolases"/>
    <property type="match status" value="1"/>
</dbReference>
<evidence type="ECO:0000256" key="5">
    <source>
        <dbReference type="ARBA" id="ARBA00022989"/>
    </source>
</evidence>
<feature type="transmembrane region" description="Helical" evidence="7">
    <location>
        <begin position="72"/>
        <end position="92"/>
    </location>
</feature>
<comment type="caution">
    <text evidence="10">The sequence shown here is derived from an EMBL/GenBank/DDBJ whole genome shotgun (WGS) entry which is preliminary data.</text>
</comment>
<keyword evidence="4" id="KW-0067">ATP-binding</keyword>
<keyword evidence="5 7" id="KW-1133">Transmembrane helix</keyword>
<dbReference type="Pfam" id="PF00664">
    <property type="entry name" value="ABC_membrane"/>
    <property type="match status" value="1"/>
</dbReference>
<dbReference type="Proteomes" id="UP001069802">
    <property type="component" value="Unassembled WGS sequence"/>
</dbReference>
<dbReference type="InterPro" id="IPR017871">
    <property type="entry name" value="ABC_transporter-like_CS"/>
</dbReference>
<dbReference type="EMBL" id="JAPWGY010000004">
    <property type="protein sequence ID" value="MCZ4281756.1"/>
    <property type="molecule type" value="Genomic_DNA"/>
</dbReference>
<dbReference type="PANTHER" id="PTHR43394:SF1">
    <property type="entry name" value="ATP-BINDING CASSETTE SUB-FAMILY B MEMBER 10, MITOCHONDRIAL"/>
    <property type="match status" value="1"/>
</dbReference>
<evidence type="ECO:0000256" key="6">
    <source>
        <dbReference type="ARBA" id="ARBA00023136"/>
    </source>
</evidence>